<dbReference type="Proteomes" id="UP000654257">
    <property type="component" value="Unassembled WGS sequence"/>
</dbReference>
<comment type="caution">
    <text evidence="3">The sequence shown here is derived from an EMBL/GenBank/DDBJ whole genome shotgun (WGS) entry which is preliminary data.</text>
</comment>
<dbReference type="SUPFAM" id="SSF56601">
    <property type="entry name" value="beta-lactamase/transpeptidase-like"/>
    <property type="match status" value="1"/>
</dbReference>
<keyword evidence="1" id="KW-0812">Transmembrane</keyword>
<dbReference type="EMBL" id="BMCU01000001">
    <property type="protein sequence ID" value="GGF98943.1"/>
    <property type="molecule type" value="Genomic_DNA"/>
</dbReference>
<dbReference type="Pfam" id="PF00144">
    <property type="entry name" value="Beta-lactamase"/>
    <property type="match status" value="1"/>
</dbReference>
<reference evidence="3" key="2">
    <citation type="submission" date="2020-09" db="EMBL/GenBank/DDBJ databases">
        <authorList>
            <person name="Sun Q."/>
            <person name="Sedlacek I."/>
        </authorList>
    </citation>
    <scope>NUCLEOTIDE SEQUENCE</scope>
    <source>
        <strain evidence="3">CCM 7905</strain>
    </source>
</reference>
<evidence type="ECO:0000313" key="3">
    <source>
        <dbReference type="EMBL" id="GGF98943.1"/>
    </source>
</evidence>
<dbReference type="PANTHER" id="PTHR46825:SF9">
    <property type="entry name" value="BETA-LACTAMASE-RELATED DOMAIN-CONTAINING PROTEIN"/>
    <property type="match status" value="1"/>
</dbReference>
<organism evidence="3 4">
    <name type="scientific">Rhodococcoides trifolii</name>
    <dbReference type="NCBI Taxonomy" id="908250"/>
    <lineage>
        <taxon>Bacteria</taxon>
        <taxon>Bacillati</taxon>
        <taxon>Actinomycetota</taxon>
        <taxon>Actinomycetes</taxon>
        <taxon>Mycobacteriales</taxon>
        <taxon>Nocardiaceae</taxon>
        <taxon>Rhodococcoides</taxon>
    </lineage>
</organism>
<dbReference type="Gene3D" id="3.40.710.10">
    <property type="entry name" value="DD-peptidase/beta-lactamase superfamily"/>
    <property type="match status" value="1"/>
</dbReference>
<name>A0A917FR85_9NOCA</name>
<dbReference type="InterPro" id="IPR050491">
    <property type="entry name" value="AmpC-like"/>
</dbReference>
<reference evidence="3" key="1">
    <citation type="journal article" date="2014" name="Int. J. Syst. Evol. Microbiol.">
        <title>Complete genome sequence of Corynebacterium casei LMG S-19264T (=DSM 44701T), isolated from a smear-ripened cheese.</title>
        <authorList>
            <consortium name="US DOE Joint Genome Institute (JGI-PGF)"/>
            <person name="Walter F."/>
            <person name="Albersmeier A."/>
            <person name="Kalinowski J."/>
            <person name="Ruckert C."/>
        </authorList>
    </citation>
    <scope>NUCLEOTIDE SEQUENCE</scope>
    <source>
        <strain evidence="3">CCM 7905</strain>
    </source>
</reference>
<gene>
    <name evidence="3" type="ORF">GCM10007304_11090</name>
</gene>
<protein>
    <recommendedName>
        <fullName evidence="2">Beta-lactamase-related domain-containing protein</fullName>
    </recommendedName>
</protein>
<accession>A0A917FR85</accession>
<proteinExistence type="predicted"/>
<feature type="transmembrane region" description="Helical" evidence="1">
    <location>
        <begin position="384"/>
        <end position="406"/>
    </location>
</feature>
<feature type="domain" description="Beta-lactamase-related" evidence="2">
    <location>
        <begin position="4"/>
        <end position="282"/>
    </location>
</feature>
<dbReference type="PANTHER" id="PTHR46825">
    <property type="entry name" value="D-ALANYL-D-ALANINE-CARBOXYPEPTIDASE/ENDOPEPTIDASE AMPH"/>
    <property type="match status" value="1"/>
</dbReference>
<dbReference type="InterPro" id="IPR001466">
    <property type="entry name" value="Beta-lactam-related"/>
</dbReference>
<feature type="transmembrane region" description="Helical" evidence="1">
    <location>
        <begin position="348"/>
        <end position="378"/>
    </location>
</feature>
<feature type="transmembrane region" description="Helical" evidence="1">
    <location>
        <begin position="303"/>
        <end position="327"/>
    </location>
</feature>
<keyword evidence="1" id="KW-1133">Transmembrane helix</keyword>
<dbReference type="AlphaFoldDB" id="A0A917FR85"/>
<dbReference type="InterPro" id="IPR012338">
    <property type="entry name" value="Beta-lactam/transpept-like"/>
</dbReference>
<sequence>MAAQIVDVNGVVAEAASGVDLETPFVWGSVSKQLTAATVTGLGIDRARAVVDAVPQARGMLVDPSVTVDDLVHHTSGLPHDITVTDDWSRRGSATDAVASIAAPDGTSPRGTFRYSSLNYLLLQAVIEQHTGGTFADAVTREVLEPSGATSTITDPDAFVRDVPPGHVPFFGTARAIDVGIDAAGLGYGYLAGSITDLGRYASWRLGELQGGEKDVRGVDTGHGTEYANGLYREDIGGQNVWWHSGAVPGYYTYVGMIPDTDTAVVLASNRYGEMESERIAAVGRNLTTMVLDGSTTDLPSSLATTVVGVLLGLAAVLLAVAVWIVTRFATGRTRRRSVRGAVVRGTLAVVLGSVVVVGALLGVPAVVGASLPVMWLWAPDVTVAFWVLLAAVLATTVVVVVSQVVSRRPTTH</sequence>
<keyword evidence="4" id="KW-1185">Reference proteome</keyword>
<evidence type="ECO:0000256" key="1">
    <source>
        <dbReference type="SAM" id="Phobius"/>
    </source>
</evidence>
<keyword evidence="1" id="KW-0472">Membrane</keyword>
<evidence type="ECO:0000259" key="2">
    <source>
        <dbReference type="Pfam" id="PF00144"/>
    </source>
</evidence>
<evidence type="ECO:0000313" key="4">
    <source>
        <dbReference type="Proteomes" id="UP000654257"/>
    </source>
</evidence>